<dbReference type="SUPFAM" id="SSF81606">
    <property type="entry name" value="PP2C-like"/>
    <property type="match status" value="1"/>
</dbReference>
<dbReference type="CDD" id="cd00143">
    <property type="entry name" value="PP2Cc"/>
    <property type="match status" value="1"/>
</dbReference>
<dbReference type="InterPro" id="IPR015655">
    <property type="entry name" value="PP2C"/>
</dbReference>
<dbReference type="Gene3D" id="3.60.40.10">
    <property type="entry name" value="PPM-type phosphatase domain"/>
    <property type="match status" value="1"/>
</dbReference>
<dbReference type="PANTHER" id="PTHR47992">
    <property type="entry name" value="PROTEIN PHOSPHATASE"/>
    <property type="match status" value="1"/>
</dbReference>
<feature type="domain" description="PPM-type phosphatase" evidence="1">
    <location>
        <begin position="1"/>
        <end position="106"/>
    </location>
</feature>
<protein>
    <submittedName>
        <fullName evidence="2">Phosphatase 2C-like domain-containing protein</fullName>
    </submittedName>
</protein>
<dbReference type="InterPro" id="IPR001932">
    <property type="entry name" value="PPM-type_phosphatase-like_dom"/>
</dbReference>
<dbReference type="Proteomes" id="UP000664859">
    <property type="component" value="Unassembled WGS sequence"/>
</dbReference>
<sequence>MLGVTRAFGDISFKTYPPPAGGHLWGPNQHLIARPETTKVEVLPQDSFLILACDGIWDVMTSQQAVDFVQRRMLSHCDVQRASRELARKAVDLYSNDNCSCIVVCLNQLDRASAPPTVPPSPAMRAARSVNFF</sequence>
<dbReference type="EMBL" id="JAFCMP010000112">
    <property type="protein sequence ID" value="KAG5186290.1"/>
    <property type="molecule type" value="Genomic_DNA"/>
</dbReference>
<comment type="caution">
    <text evidence="2">The sequence shown here is derived from an EMBL/GenBank/DDBJ whole genome shotgun (WGS) entry which is preliminary data.</text>
</comment>
<dbReference type="InterPro" id="IPR036457">
    <property type="entry name" value="PPM-type-like_dom_sf"/>
</dbReference>
<evidence type="ECO:0000313" key="2">
    <source>
        <dbReference type="EMBL" id="KAG5186290.1"/>
    </source>
</evidence>
<dbReference type="Pfam" id="PF00481">
    <property type="entry name" value="PP2C"/>
    <property type="match status" value="1"/>
</dbReference>
<evidence type="ECO:0000259" key="1">
    <source>
        <dbReference type="PROSITE" id="PS51746"/>
    </source>
</evidence>
<dbReference type="OrthoDB" id="10264738at2759"/>
<accession>A0A835Z7B9</accession>
<gene>
    <name evidence="2" type="ORF">JKP88DRAFT_37807</name>
</gene>
<evidence type="ECO:0000313" key="3">
    <source>
        <dbReference type="Proteomes" id="UP000664859"/>
    </source>
</evidence>
<dbReference type="PROSITE" id="PS51746">
    <property type="entry name" value="PPM_2"/>
    <property type="match status" value="1"/>
</dbReference>
<name>A0A835Z7B9_9STRA</name>
<dbReference type="AlphaFoldDB" id="A0A835Z7B9"/>
<keyword evidence="3" id="KW-1185">Reference proteome</keyword>
<organism evidence="2 3">
    <name type="scientific">Tribonema minus</name>
    <dbReference type="NCBI Taxonomy" id="303371"/>
    <lineage>
        <taxon>Eukaryota</taxon>
        <taxon>Sar</taxon>
        <taxon>Stramenopiles</taxon>
        <taxon>Ochrophyta</taxon>
        <taxon>PX clade</taxon>
        <taxon>Xanthophyceae</taxon>
        <taxon>Tribonematales</taxon>
        <taxon>Tribonemataceae</taxon>
        <taxon>Tribonema</taxon>
    </lineage>
</organism>
<reference evidence="2" key="1">
    <citation type="submission" date="2021-02" db="EMBL/GenBank/DDBJ databases">
        <title>First Annotated Genome of the Yellow-green Alga Tribonema minus.</title>
        <authorList>
            <person name="Mahan K.M."/>
        </authorList>
    </citation>
    <scope>NUCLEOTIDE SEQUENCE</scope>
    <source>
        <strain evidence="2">UTEX B ZZ1240</strain>
    </source>
</reference>
<proteinExistence type="predicted"/>
<dbReference type="GO" id="GO:0004722">
    <property type="term" value="F:protein serine/threonine phosphatase activity"/>
    <property type="evidence" value="ECO:0007669"/>
    <property type="project" value="InterPro"/>
</dbReference>